<dbReference type="HOGENOM" id="CLU_3016743_0_0_1"/>
<dbReference type="EnsemblMetazoa" id="RPRC005172-RA">
    <property type="protein sequence ID" value="RPRC005172-PA"/>
    <property type="gene ID" value="RPRC005172"/>
</dbReference>
<proteinExistence type="predicted"/>
<dbReference type="VEuPathDB" id="VectorBase:RPRC005172"/>
<dbReference type="InParanoid" id="T1HM98"/>
<dbReference type="Proteomes" id="UP000015103">
    <property type="component" value="Unassembled WGS sequence"/>
</dbReference>
<sequence length="56" mass="6475">MQLESTSLWSSLYGSQRITRYYIIPEERLIGLPLSISRSCVDTNMAACRQCYAVLW</sequence>
<keyword evidence="2" id="KW-1185">Reference proteome</keyword>
<organism evidence="1 2">
    <name type="scientific">Rhodnius prolixus</name>
    <name type="common">Triatomid bug</name>
    <dbReference type="NCBI Taxonomy" id="13249"/>
    <lineage>
        <taxon>Eukaryota</taxon>
        <taxon>Metazoa</taxon>
        <taxon>Ecdysozoa</taxon>
        <taxon>Arthropoda</taxon>
        <taxon>Hexapoda</taxon>
        <taxon>Insecta</taxon>
        <taxon>Pterygota</taxon>
        <taxon>Neoptera</taxon>
        <taxon>Paraneoptera</taxon>
        <taxon>Hemiptera</taxon>
        <taxon>Heteroptera</taxon>
        <taxon>Panheteroptera</taxon>
        <taxon>Cimicomorpha</taxon>
        <taxon>Reduviidae</taxon>
        <taxon>Triatominae</taxon>
        <taxon>Rhodnius</taxon>
    </lineage>
</organism>
<evidence type="ECO:0000313" key="1">
    <source>
        <dbReference type="EnsemblMetazoa" id="RPRC005172-PA"/>
    </source>
</evidence>
<protein>
    <submittedName>
        <fullName evidence="1">Uncharacterized protein</fullName>
    </submittedName>
</protein>
<reference evidence="1" key="1">
    <citation type="submission" date="2015-05" db="UniProtKB">
        <authorList>
            <consortium name="EnsemblMetazoa"/>
        </authorList>
    </citation>
    <scope>IDENTIFICATION</scope>
</reference>
<dbReference type="AlphaFoldDB" id="T1HM98"/>
<evidence type="ECO:0000313" key="2">
    <source>
        <dbReference type="Proteomes" id="UP000015103"/>
    </source>
</evidence>
<accession>T1HM98</accession>
<name>T1HM98_RHOPR</name>
<dbReference type="EMBL" id="ACPB03009072">
    <property type="status" value="NOT_ANNOTATED_CDS"/>
    <property type="molecule type" value="Genomic_DNA"/>
</dbReference>